<dbReference type="EMBL" id="BGPR01002899">
    <property type="protein sequence ID" value="GBM80685.1"/>
    <property type="molecule type" value="Genomic_DNA"/>
</dbReference>
<dbReference type="AlphaFoldDB" id="A0A4Y2ISS4"/>
<gene>
    <name evidence="1" type="ORF">AVEN_137212_1</name>
</gene>
<name>A0A4Y2ISS4_ARAVE</name>
<dbReference type="SUPFAM" id="SSF56672">
    <property type="entry name" value="DNA/RNA polymerases"/>
    <property type="match status" value="1"/>
</dbReference>
<sequence length="201" mass="22804">MTEVNYGLYAANDVVVPENCIRKVLALAKHHQTLEKVIITGAKDFEWDKQLKVPASIATIQSGKVDIWIANSSCRSQIIPAVICIVRITKIEEGLISSLNKNTDKVEVKHQAHLGQAKEDLEALLDPELDDLQRKELLSLLVEFTDVFDLENKPVKVSSKIKHRINTADSQPIKQKPYRVSFEERRVIQEEVDKMLKHLTS</sequence>
<dbReference type="InterPro" id="IPR043502">
    <property type="entry name" value="DNA/RNA_pol_sf"/>
</dbReference>
<evidence type="ECO:0000313" key="2">
    <source>
        <dbReference type="Proteomes" id="UP000499080"/>
    </source>
</evidence>
<accession>A0A4Y2ISS4</accession>
<organism evidence="1 2">
    <name type="scientific">Araneus ventricosus</name>
    <name type="common">Orbweaver spider</name>
    <name type="synonym">Epeira ventricosa</name>
    <dbReference type="NCBI Taxonomy" id="182803"/>
    <lineage>
        <taxon>Eukaryota</taxon>
        <taxon>Metazoa</taxon>
        <taxon>Ecdysozoa</taxon>
        <taxon>Arthropoda</taxon>
        <taxon>Chelicerata</taxon>
        <taxon>Arachnida</taxon>
        <taxon>Araneae</taxon>
        <taxon>Araneomorphae</taxon>
        <taxon>Entelegynae</taxon>
        <taxon>Araneoidea</taxon>
        <taxon>Araneidae</taxon>
        <taxon>Araneus</taxon>
    </lineage>
</organism>
<dbReference type="OrthoDB" id="6451879at2759"/>
<evidence type="ECO:0000313" key="1">
    <source>
        <dbReference type="EMBL" id="GBM80685.1"/>
    </source>
</evidence>
<proteinExistence type="predicted"/>
<comment type="caution">
    <text evidence="1">The sequence shown here is derived from an EMBL/GenBank/DDBJ whole genome shotgun (WGS) entry which is preliminary data.</text>
</comment>
<protein>
    <submittedName>
        <fullName evidence="1">Uncharacterized protein</fullName>
    </submittedName>
</protein>
<dbReference type="Proteomes" id="UP000499080">
    <property type="component" value="Unassembled WGS sequence"/>
</dbReference>
<keyword evidence="2" id="KW-1185">Reference proteome</keyword>
<dbReference type="GO" id="GO:0071897">
    <property type="term" value="P:DNA biosynthetic process"/>
    <property type="evidence" value="ECO:0007669"/>
    <property type="project" value="UniProtKB-ARBA"/>
</dbReference>
<reference evidence="1 2" key="1">
    <citation type="journal article" date="2019" name="Sci. Rep.">
        <title>Orb-weaving spider Araneus ventricosus genome elucidates the spidroin gene catalogue.</title>
        <authorList>
            <person name="Kono N."/>
            <person name="Nakamura H."/>
            <person name="Ohtoshi R."/>
            <person name="Moran D.A.P."/>
            <person name="Shinohara A."/>
            <person name="Yoshida Y."/>
            <person name="Fujiwara M."/>
            <person name="Mori M."/>
            <person name="Tomita M."/>
            <person name="Arakawa K."/>
        </authorList>
    </citation>
    <scope>NUCLEOTIDE SEQUENCE [LARGE SCALE GENOMIC DNA]</scope>
</reference>
<dbReference type="Gene3D" id="3.10.10.10">
    <property type="entry name" value="HIV Type 1 Reverse Transcriptase, subunit A, domain 1"/>
    <property type="match status" value="1"/>
</dbReference>